<dbReference type="Proteomes" id="UP000314294">
    <property type="component" value="Unassembled WGS sequence"/>
</dbReference>
<proteinExistence type="predicted"/>
<name>A0A4Z2ER48_9TELE</name>
<accession>A0A4Z2ER48</accession>
<protein>
    <submittedName>
        <fullName evidence="2">Uncharacterized protein</fullName>
    </submittedName>
</protein>
<evidence type="ECO:0000313" key="3">
    <source>
        <dbReference type="Proteomes" id="UP000314294"/>
    </source>
</evidence>
<organism evidence="2 3">
    <name type="scientific">Liparis tanakae</name>
    <name type="common">Tanaka's snailfish</name>
    <dbReference type="NCBI Taxonomy" id="230148"/>
    <lineage>
        <taxon>Eukaryota</taxon>
        <taxon>Metazoa</taxon>
        <taxon>Chordata</taxon>
        <taxon>Craniata</taxon>
        <taxon>Vertebrata</taxon>
        <taxon>Euteleostomi</taxon>
        <taxon>Actinopterygii</taxon>
        <taxon>Neopterygii</taxon>
        <taxon>Teleostei</taxon>
        <taxon>Neoteleostei</taxon>
        <taxon>Acanthomorphata</taxon>
        <taxon>Eupercaria</taxon>
        <taxon>Perciformes</taxon>
        <taxon>Cottioidei</taxon>
        <taxon>Cottales</taxon>
        <taxon>Liparidae</taxon>
        <taxon>Liparis</taxon>
    </lineage>
</organism>
<comment type="caution">
    <text evidence="2">The sequence shown here is derived from an EMBL/GenBank/DDBJ whole genome shotgun (WGS) entry which is preliminary data.</text>
</comment>
<gene>
    <name evidence="2" type="ORF">EYF80_058585</name>
</gene>
<feature type="region of interest" description="Disordered" evidence="1">
    <location>
        <begin position="1"/>
        <end position="22"/>
    </location>
</feature>
<evidence type="ECO:0000256" key="1">
    <source>
        <dbReference type="SAM" id="MobiDB-lite"/>
    </source>
</evidence>
<dbReference type="EMBL" id="SRLO01003636">
    <property type="protein sequence ID" value="TNN31263.1"/>
    <property type="molecule type" value="Genomic_DNA"/>
</dbReference>
<keyword evidence="3" id="KW-1185">Reference proteome</keyword>
<sequence length="111" mass="12631">MSDIGHPSAKYGSTFSRYPDGTVSALRTREQRLRLLQEVEEEAQEEAGLQTAAHTRLHRKSRLFMEAELSDKDEPEPGAYVGLRGRGAKPHVSHFCLHCLRSSRHFLHHLL</sequence>
<dbReference type="AlphaFoldDB" id="A0A4Z2ER48"/>
<evidence type="ECO:0000313" key="2">
    <source>
        <dbReference type="EMBL" id="TNN31263.1"/>
    </source>
</evidence>
<reference evidence="2 3" key="1">
    <citation type="submission" date="2019-03" db="EMBL/GenBank/DDBJ databases">
        <title>First draft genome of Liparis tanakae, snailfish: a comprehensive survey of snailfish specific genes.</title>
        <authorList>
            <person name="Kim W."/>
            <person name="Song I."/>
            <person name="Jeong J.-H."/>
            <person name="Kim D."/>
            <person name="Kim S."/>
            <person name="Ryu S."/>
            <person name="Song J.Y."/>
            <person name="Lee S.K."/>
        </authorList>
    </citation>
    <scope>NUCLEOTIDE SEQUENCE [LARGE SCALE GENOMIC DNA]</scope>
    <source>
        <tissue evidence="2">Muscle</tissue>
    </source>
</reference>